<sequence>MEFYGLLTDATGQADIALAREVLKRLAAAASAHGHPSLRNLVIAWNKMVQKVDHTPTVTTDAAAEFLAALEDPKLTSLGETEKKPPIVILPPGMPPLSTPPIVIKKSVAKPGLPNAAQAPTAAIGAPVAQGTPMVPRHYPSGQSHGRLVTSPADQEYQKPHRQQRAGAVGQAKLSWAHACSARTCWVLLGRGKETGERGFGSVSVHRGSGVGHLGRLHDRIPSPLCDAFIYSTVDWTGLPMDILIELVVRLVVVD</sequence>
<reference evidence="1 2" key="1">
    <citation type="submission" date="2019-11" db="EMBL/GenBank/DDBJ databases">
        <title>Whole genome sequence of Oryza granulata.</title>
        <authorList>
            <person name="Li W."/>
        </authorList>
    </citation>
    <scope>NUCLEOTIDE SEQUENCE [LARGE SCALE GENOMIC DNA]</scope>
    <source>
        <strain evidence="2">cv. Menghai</strain>
        <tissue evidence="1">Leaf</tissue>
    </source>
</reference>
<dbReference type="AlphaFoldDB" id="A0A6G1E7F8"/>
<evidence type="ECO:0000313" key="2">
    <source>
        <dbReference type="Proteomes" id="UP000479710"/>
    </source>
</evidence>
<evidence type="ECO:0000313" key="1">
    <source>
        <dbReference type="EMBL" id="KAF0920647.1"/>
    </source>
</evidence>
<dbReference type="EMBL" id="SPHZ02000005">
    <property type="protein sequence ID" value="KAF0920647.1"/>
    <property type="molecule type" value="Genomic_DNA"/>
</dbReference>
<protein>
    <submittedName>
        <fullName evidence="1">Uncharacterized protein</fullName>
    </submittedName>
</protein>
<dbReference type="Proteomes" id="UP000479710">
    <property type="component" value="Unassembled WGS sequence"/>
</dbReference>
<dbReference type="InterPro" id="IPR053290">
    <property type="entry name" value="TSET_complex_member"/>
</dbReference>
<keyword evidence="2" id="KW-1185">Reference proteome</keyword>
<proteinExistence type="predicted"/>
<organism evidence="1 2">
    <name type="scientific">Oryza meyeriana var. granulata</name>
    <dbReference type="NCBI Taxonomy" id="110450"/>
    <lineage>
        <taxon>Eukaryota</taxon>
        <taxon>Viridiplantae</taxon>
        <taxon>Streptophyta</taxon>
        <taxon>Embryophyta</taxon>
        <taxon>Tracheophyta</taxon>
        <taxon>Spermatophyta</taxon>
        <taxon>Magnoliopsida</taxon>
        <taxon>Liliopsida</taxon>
        <taxon>Poales</taxon>
        <taxon>Poaceae</taxon>
        <taxon>BOP clade</taxon>
        <taxon>Oryzoideae</taxon>
        <taxon>Oryzeae</taxon>
        <taxon>Oryzinae</taxon>
        <taxon>Oryza</taxon>
        <taxon>Oryza meyeriana</taxon>
    </lineage>
</organism>
<dbReference type="PANTHER" id="PTHR45521:SF2">
    <property type="entry name" value="TRANSDUCIN_WD40 REPEAT-LIKE SUPERFAMILY PROTEIN"/>
    <property type="match status" value="1"/>
</dbReference>
<name>A0A6G1E7F8_9ORYZ</name>
<gene>
    <name evidence="1" type="ORF">E2562_036140</name>
</gene>
<comment type="caution">
    <text evidence="1">The sequence shown here is derived from an EMBL/GenBank/DDBJ whole genome shotgun (WGS) entry which is preliminary data.</text>
</comment>
<dbReference type="OrthoDB" id="1751117at2759"/>
<dbReference type="PANTHER" id="PTHR45521">
    <property type="entry name" value="TSET COMPLEX MEMBER TSTF"/>
    <property type="match status" value="1"/>
</dbReference>
<accession>A0A6G1E7F8</accession>